<dbReference type="RefSeq" id="WP_114695833.1">
    <property type="nucleotide sequence ID" value="NZ_QQOH01000003.1"/>
</dbReference>
<dbReference type="Proteomes" id="UP000253769">
    <property type="component" value="Unassembled WGS sequence"/>
</dbReference>
<dbReference type="AlphaFoldDB" id="A0A369WBU2"/>
<dbReference type="EMBL" id="QQOH01000003">
    <property type="protein sequence ID" value="RDE19488.1"/>
    <property type="molecule type" value="Genomic_DNA"/>
</dbReference>
<protein>
    <submittedName>
        <fullName evidence="4">CBS domain-containing protein</fullName>
    </submittedName>
</protein>
<dbReference type="Gene3D" id="3.10.580.10">
    <property type="entry name" value="CBS-domain"/>
    <property type="match status" value="1"/>
</dbReference>
<keyword evidence="5" id="KW-1185">Reference proteome</keyword>
<comment type="caution">
    <text evidence="4">The sequence shown here is derived from an EMBL/GenBank/DDBJ whole genome shotgun (WGS) entry which is preliminary data.</text>
</comment>
<accession>A0A369WBU2</accession>
<dbReference type="InterPro" id="IPR051257">
    <property type="entry name" value="Diverse_CBS-Domain"/>
</dbReference>
<dbReference type="OrthoDB" id="9790355at2"/>
<evidence type="ECO:0000256" key="1">
    <source>
        <dbReference type="ARBA" id="ARBA00023122"/>
    </source>
</evidence>
<dbReference type="Pfam" id="PF00571">
    <property type="entry name" value="CBS"/>
    <property type="match status" value="2"/>
</dbReference>
<dbReference type="SMART" id="SM00116">
    <property type="entry name" value="CBS"/>
    <property type="match status" value="2"/>
</dbReference>
<dbReference type="InterPro" id="IPR000644">
    <property type="entry name" value="CBS_dom"/>
</dbReference>
<proteinExistence type="predicted"/>
<feature type="domain" description="CBS" evidence="3">
    <location>
        <begin position="77"/>
        <end position="136"/>
    </location>
</feature>
<evidence type="ECO:0000313" key="5">
    <source>
        <dbReference type="Proteomes" id="UP000253769"/>
    </source>
</evidence>
<dbReference type="PANTHER" id="PTHR43080:SF2">
    <property type="entry name" value="CBS DOMAIN-CONTAINING PROTEIN"/>
    <property type="match status" value="1"/>
</dbReference>
<sequence length="137" mass="15459">MKSIKVKDYMNDYVLKFSPTDDMYRAIEGLRQRDVSSAPVLDKDGRLVGMLSQWCCLRSLVHGSYFEEVGGQIGDFMQTELVTAGPDDDIVDVAEMLVERQWHHGVPIMDGERLVGMLSCSDILTMVNEFEKGKPPK</sequence>
<evidence type="ECO:0000313" key="4">
    <source>
        <dbReference type="EMBL" id="RDE19488.1"/>
    </source>
</evidence>
<name>A0A369WBU2_9GAMM</name>
<dbReference type="PANTHER" id="PTHR43080">
    <property type="entry name" value="CBS DOMAIN-CONTAINING PROTEIN CBSX3, MITOCHONDRIAL"/>
    <property type="match status" value="1"/>
</dbReference>
<evidence type="ECO:0000259" key="3">
    <source>
        <dbReference type="PROSITE" id="PS51371"/>
    </source>
</evidence>
<evidence type="ECO:0000256" key="2">
    <source>
        <dbReference type="PROSITE-ProRule" id="PRU00703"/>
    </source>
</evidence>
<reference evidence="4 5" key="1">
    <citation type="submission" date="2018-07" db="EMBL/GenBank/DDBJ databases">
        <title>Motiliproteus coralliicola sp. nov., a bacterium isolated from Coral.</title>
        <authorList>
            <person name="Wang G."/>
        </authorList>
    </citation>
    <scope>NUCLEOTIDE SEQUENCE [LARGE SCALE GENOMIC DNA]</scope>
    <source>
        <strain evidence="4 5">C34</strain>
    </source>
</reference>
<dbReference type="SUPFAM" id="SSF54631">
    <property type="entry name" value="CBS-domain pair"/>
    <property type="match status" value="1"/>
</dbReference>
<dbReference type="PROSITE" id="PS51371">
    <property type="entry name" value="CBS"/>
    <property type="match status" value="2"/>
</dbReference>
<gene>
    <name evidence="4" type="ORF">DV711_11390</name>
</gene>
<feature type="domain" description="CBS" evidence="3">
    <location>
        <begin position="10"/>
        <end position="68"/>
    </location>
</feature>
<dbReference type="InterPro" id="IPR046342">
    <property type="entry name" value="CBS_dom_sf"/>
</dbReference>
<organism evidence="4 5">
    <name type="scientific">Motiliproteus coralliicola</name>
    <dbReference type="NCBI Taxonomy" id="2283196"/>
    <lineage>
        <taxon>Bacteria</taxon>
        <taxon>Pseudomonadati</taxon>
        <taxon>Pseudomonadota</taxon>
        <taxon>Gammaproteobacteria</taxon>
        <taxon>Oceanospirillales</taxon>
        <taxon>Oceanospirillaceae</taxon>
        <taxon>Motiliproteus</taxon>
    </lineage>
</organism>
<keyword evidence="1 2" id="KW-0129">CBS domain</keyword>